<keyword evidence="5" id="KW-0547">Nucleotide-binding</keyword>
<dbReference type="PROSITE" id="PS50109">
    <property type="entry name" value="HIS_KIN"/>
    <property type="match status" value="1"/>
</dbReference>
<keyword evidence="4" id="KW-0808">Transferase</keyword>
<evidence type="ECO:0000256" key="9">
    <source>
        <dbReference type="SAM" id="Phobius"/>
    </source>
</evidence>
<feature type="transmembrane region" description="Helical" evidence="9">
    <location>
        <begin position="61"/>
        <end position="79"/>
    </location>
</feature>
<evidence type="ECO:0000256" key="3">
    <source>
        <dbReference type="ARBA" id="ARBA00022553"/>
    </source>
</evidence>
<keyword evidence="8" id="KW-0902">Two-component regulatory system</keyword>
<protein>
    <recommendedName>
        <fullName evidence="2">histidine kinase</fullName>
        <ecNumber evidence="2">2.7.13.3</ecNumber>
    </recommendedName>
</protein>
<dbReference type="Pfam" id="PF02518">
    <property type="entry name" value="HATPase_c"/>
    <property type="match status" value="1"/>
</dbReference>
<keyword evidence="7" id="KW-0067">ATP-binding</keyword>
<evidence type="ECO:0000313" key="12">
    <source>
        <dbReference type="Proteomes" id="UP000547510"/>
    </source>
</evidence>
<keyword evidence="9" id="KW-0812">Transmembrane</keyword>
<dbReference type="InterPro" id="IPR011712">
    <property type="entry name" value="Sig_transdc_His_kin_sub3_dim/P"/>
</dbReference>
<dbReference type="InterPro" id="IPR050482">
    <property type="entry name" value="Sensor_HK_TwoCompSys"/>
</dbReference>
<dbReference type="PANTHER" id="PTHR24421:SF10">
    <property type="entry name" value="NITRATE_NITRITE SENSOR PROTEIN NARQ"/>
    <property type="match status" value="1"/>
</dbReference>
<dbReference type="PANTHER" id="PTHR24421">
    <property type="entry name" value="NITRATE/NITRITE SENSOR PROTEIN NARX-RELATED"/>
    <property type="match status" value="1"/>
</dbReference>
<evidence type="ECO:0000313" key="11">
    <source>
        <dbReference type="EMBL" id="MBB5956844.1"/>
    </source>
</evidence>
<dbReference type="GO" id="GO:0005524">
    <property type="term" value="F:ATP binding"/>
    <property type="evidence" value="ECO:0007669"/>
    <property type="project" value="UniProtKB-KW"/>
</dbReference>
<dbReference type="InterPro" id="IPR005467">
    <property type="entry name" value="His_kinase_dom"/>
</dbReference>
<gene>
    <name evidence="11" type="ORF">FHS29_003437</name>
</gene>
<dbReference type="GO" id="GO:0000155">
    <property type="term" value="F:phosphorelay sensor kinase activity"/>
    <property type="evidence" value="ECO:0007669"/>
    <property type="project" value="InterPro"/>
</dbReference>
<evidence type="ECO:0000256" key="5">
    <source>
        <dbReference type="ARBA" id="ARBA00022741"/>
    </source>
</evidence>
<organism evidence="11 12">
    <name type="scientific">Saccharothrix tamanrassetensis</name>
    <dbReference type="NCBI Taxonomy" id="1051531"/>
    <lineage>
        <taxon>Bacteria</taxon>
        <taxon>Bacillati</taxon>
        <taxon>Actinomycetota</taxon>
        <taxon>Actinomycetes</taxon>
        <taxon>Pseudonocardiales</taxon>
        <taxon>Pseudonocardiaceae</taxon>
        <taxon>Saccharothrix</taxon>
    </lineage>
</organism>
<dbReference type="SMART" id="SM00387">
    <property type="entry name" value="HATPase_c"/>
    <property type="match status" value="1"/>
</dbReference>
<keyword evidence="9" id="KW-0472">Membrane</keyword>
<accession>A0A841CKF2</accession>
<name>A0A841CKF2_9PSEU</name>
<reference evidence="11 12" key="1">
    <citation type="submission" date="2020-08" db="EMBL/GenBank/DDBJ databases">
        <title>Genomic Encyclopedia of Type Strains, Phase III (KMG-III): the genomes of soil and plant-associated and newly described type strains.</title>
        <authorList>
            <person name="Whitman W."/>
        </authorList>
    </citation>
    <scope>NUCLEOTIDE SEQUENCE [LARGE SCALE GENOMIC DNA]</scope>
    <source>
        <strain evidence="11 12">CECT 8640</strain>
    </source>
</reference>
<dbReference type="SUPFAM" id="SSF55874">
    <property type="entry name" value="ATPase domain of HSP90 chaperone/DNA topoisomerase II/histidine kinase"/>
    <property type="match status" value="1"/>
</dbReference>
<proteinExistence type="predicted"/>
<dbReference type="Gene3D" id="3.30.565.10">
    <property type="entry name" value="Histidine kinase-like ATPase, C-terminal domain"/>
    <property type="match status" value="1"/>
</dbReference>
<dbReference type="RefSeq" id="WP_184691635.1">
    <property type="nucleotide sequence ID" value="NZ_JACHJN010000005.1"/>
</dbReference>
<dbReference type="EC" id="2.7.13.3" evidence="2"/>
<feature type="domain" description="Histidine kinase" evidence="10">
    <location>
        <begin position="220"/>
        <end position="304"/>
    </location>
</feature>
<dbReference type="CDD" id="cd16917">
    <property type="entry name" value="HATPase_UhpB-NarQ-NarX-like"/>
    <property type="match status" value="1"/>
</dbReference>
<dbReference type="InterPro" id="IPR036890">
    <property type="entry name" value="HATPase_C_sf"/>
</dbReference>
<evidence type="ECO:0000256" key="8">
    <source>
        <dbReference type="ARBA" id="ARBA00023012"/>
    </source>
</evidence>
<dbReference type="Pfam" id="PF07730">
    <property type="entry name" value="HisKA_3"/>
    <property type="match status" value="1"/>
</dbReference>
<evidence type="ECO:0000256" key="7">
    <source>
        <dbReference type="ARBA" id="ARBA00022840"/>
    </source>
</evidence>
<dbReference type="AlphaFoldDB" id="A0A841CKF2"/>
<evidence type="ECO:0000259" key="10">
    <source>
        <dbReference type="PROSITE" id="PS50109"/>
    </source>
</evidence>
<dbReference type="Gene3D" id="1.20.5.1930">
    <property type="match status" value="1"/>
</dbReference>
<evidence type="ECO:0000256" key="4">
    <source>
        <dbReference type="ARBA" id="ARBA00022679"/>
    </source>
</evidence>
<comment type="catalytic activity">
    <reaction evidence="1">
        <text>ATP + protein L-histidine = ADP + protein N-phospho-L-histidine.</text>
        <dbReference type="EC" id="2.7.13.3"/>
    </reaction>
</comment>
<dbReference type="InterPro" id="IPR003594">
    <property type="entry name" value="HATPase_dom"/>
</dbReference>
<dbReference type="Proteomes" id="UP000547510">
    <property type="component" value="Unassembled WGS sequence"/>
</dbReference>
<evidence type="ECO:0000256" key="2">
    <source>
        <dbReference type="ARBA" id="ARBA00012438"/>
    </source>
</evidence>
<keyword evidence="9" id="KW-1133">Transmembrane helix</keyword>
<comment type="caution">
    <text evidence="11">The sequence shown here is derived from an EMBL/GenBank/DDBJ whole genome shotgun (WGS) entry which is preliminary data.</text>
</comment>
<sequence>MIVLLSAAVCLPLLFVRRVPLTAALVTGVVAMVGTGIDVGWPGRLVAVAGFCLAAFHRHTLWPVLVATPVWTFVFATLAGSQSGVLPVTDLVIMGMAPVAVGYGLRLQRERSAQSARIAMAEDRARLARDVHDSVGHHLTAIKLQATAARRVPAGADRALTTITDISATALTEVRGLVGELRAQEDISALAERLSGPGRRITTRGSVLGLPPTVAHTAYRIVQEALTNAVRHSAATEIEVRLERERRQLAVLVSDNGSGAAAAAATDGNGLRGIRERVARLGGFVHIGPSESGWRVEARLPVRR</sequence>
<feature type="transmembrane region" description="Helical" evidence="9">
    <location>
        <begin position="85"/>
        <end position="105"/>
    </location>
</feature>
<evidence type="ECO:0000256" key="1">
    <source>
        <dbReference type="ARBA" id="ARBA00000085"/>
    </source>
</evidence>
<dbReference type="GO" id="GO:0046983">
    <property type="term" value="F:protein dimerization activity"/>
    <property type="evidence" value="ECO:0007669"/>
    <property type="project" value="InterPro"/>
</dbReference>
<keyword evidence="3" id="KW-0597">Phosphoprotein</keyword>
<keyword evidence="6 11" id="KW-0418">Kinase</keyword>
<keyword evidence="12" id="KW-1185">Reference proteome</keyword>
<evidence type="ECO:0000256" key="6">
    <source>
        <dbReference type="ARBA" id="ARBA00022777"/>
    </source>
</evidence>
<dbReference type="EMBL" id="JACHJN010000005">
    <property type="protein sequence ID" value="MBB5956844.1"/>
    <property type="molecule type" value="Genomic_DNA"/>
</dbReference>
<dbReference type="GO" id="GO:0016020">
    <property type="term" value="C:membrane"/>
    <property type="evidence" value="ECO:0007669"/>
    <property type="project" value="InterPro"/>
</dbReference>